<proteinExistence type="predicted"/>
<dbReference type="RefSeq" id="XP_024334399.1">
    <property type="nucleotide sequence ID" value="XM_024479854.1"/>
</dbReference>
<evidence type="ECO:0000313" key="3">
    <source>
        <dbReference type="Proteomes" id="UP000194127"/>
    </source>
</evidence>
<reference evidence="2 3" key="1">
    <citation type="submission" date="2017-04" db="EMBL/GenBank/DDBJ databases">
        <title>Genome Sequence of the Model Brown-Rot Fungus Postia placenta SB12.</title>
        <authorList>
            <consortium name="DOE Joint Genome Institute"/>
            <person name="Gaskell J."/>
            <person name="Kersten P."/>
            <person name="Larrondo L.F."/>
            <person name="Canessa P."/>
            <person name="Martinez D."/>
            <person name="Hibbett D."/>
            <person name="Schmoll M."/>
            <person name="Kubicek C.P."/>
            <person name="Martinez A.T."/>
            <person name="Yadav J."/>
            <person name="Master E."/>
            <person name="Magnuson J.K."/>
            <person name="James T."/>
            <person name="Yaver D."/>
            <person name="Berka R."/>
            <person name="Labutti K."/>
            <person name="Lipzen A."/>
            <person name="Aerts A."/>
            <person name="Barry K."/>
            <person name="Henrissat B."/>
            <person name="Blanchette R."/>
            <person name="Grigoriev I."/>
            <person name="Cullen D."/>
        </authorList>
    </citation>
    <scope>NUCLEOTIDE SEQUENCE [LARGE SCALE GENOMIC DNA]</scope>
    <source>
        <strain evidence="2 3">MAD-698-R-SB12</strain>
    </source>
</reference>
<gene>
    <name evidence="2" type="ORF">POSPLADRAFT_1049840</name>
</gene>
<sequence>MCSRPRYVHHGSDGASDSEDEADYGPLFRSPALGNVECLSLQGFRAEYLRPRVEDSMVPSRLHTWDPIPSVRHLELEECNVPFLRFARILPNLRTIVLDDVLDMWQDNGTLGETWPSLDRITVQSTCDSVTESEWWKVACPVHYVDLRCSESGGPIDEDDGGIEAVAEGIRDTKPVALAVQLKACVDRYFWEMLARPPFTLKCLEINLHMSGEQLMSWLATVVPILANLELMLLQVHIHSPLDGSATPSVDMHQLGGLPEPEVDFELFRAVCQFIPAVIAKSIPSLRYLSIVTEEGSRVDGMHGWWRTTWEDGGRKIEVIPAVQGEAIIAHVRSTPGAEQPFVQMLFCVHMALMRFMRLFPNARRLVLDDTNIWNANDGKCWLTLDYVSAQVADMKLALNNSTVHYYRTMDEEITVLLEAICNMSPAVPTLKYNSLDSPHWQ</sequence>
<dbReference type="GeneID" id="36324804"/>
<dbReference type="AlphaFoldDB" id="A0A1X6MML8"/>
<dbReference type="Proteomes" id="UP000194127">
    <property type="component" value="Unassembled WGS sequence"/>
</dbReference>
<feature type="region of interest" description="Disordered" evidence="1">
    <location>
        <begin position="1"/>
        <end position="23"/>
    </location>
</feature>
<dbReference type="OrthoDB" id="10285249at2759"/>
<dbReference type="EMBL" id="KZ110607">
    <property type="protein sequence ID" value="OSX57605.1"/>
    <property type="molecule type" value="Genomic_DNA"/>
</dbReference>
<accession>A0A1X6MML8</accession>
<keyword evidence="3" id="KW-1185">Reference proteome</keyword>
<name>A0A1X6MML8_9APHY</name>
<evidence type="ECO:0000313" key="2">
    <source>
        <dbReference type="EMBL" id="OSX57605.1"/>
    </source>
</evidence>
<evidence type="ECO:0000256" key="1">
    <source>
        <dbReference type="SAM" id="MobiDB-lite"/>
    </source>
</evidence>
<protein>
    <submittedName>
        <fullName evidence="2">Uncharacterized protein</fullName>
    </submittedName>
</protein>
<organism evidence="2 3">
    <name type="scientific">Postia placenta MAD-698-R-SB12</name>
    <dbReference type="NCBI Taxonomy" id="670580"/>
    <lineage>
        <taxon>Eukaryota</taxon>
        <taxon>Fungi</taxon>
        <taxon>Dikarya</taxon>
        <taxon>Basidiomycota</taxon>
        <taxon>Agaricomycotina</taxon>
        <taxon>Agaricomycetes</taxon>
        <taxon>Polyporales</taxon>
        <taxon>Adustoporiaceae</taxon>
        <taxon>Rhodonia</taxon>
    </lineage>
</organism>